<dbReference type="Proteomes" id="UP000315750">
    <property type="component" value="Chromosome"/>
</dbReference>
<dbReference type="InterPro" id="IPR036396">
    <property type="entry name" value="Cyt_P450_sf"/>
</dbReference>
<dbReference type="InterPro" id="IPR017972">
    <property type="entry name" value="Cyt_P450_CS"/>
</dbReference>
<dbReference type="AlphaFoldDB" id="A0A518APV6"/>
<dbReference type="InterPro" id="IPR050121">
    <property type="entry name" value="Cytochrome_P450_monoxygenase"/>
</dbReference>
<feature type="binding site" description="axial binding residue" evidence="3">
    <location>
        <position position="392"/>
    </location>
    <ligand>
        <name>heme</name>
        <dbReference type="ChEBI" id="CHEBI:30413"/>
    </ligand>
    <ligandPart>
        <name>Fe</name>
        <dbReference type="ChEBI" id="CHEBI:18248"/>
    </ligandPart>
</feature>
<dbReference type="InterPro" id="IPR002401">
    <property type="entry name" value="Cyt_P450_E_grp-I"/>
</dbReference>
<accession>A0A518APV6</accession>
<dbReference type="GO" id="GO:0016705">
    <property type="term" value="F:oxidoreductase activity, acting on paired donors, with incorporation or reduction of molecular oxygen"/>
    <property type="evidence" value="ECO:0007669"/>
    <property type="project" value="InterPro"/>
</dbReference>
<evidence type="ECO:0000256" key="3">
    <source>
        <dbReference type="PIRSR" id="PIRSR602401-1"/>
    </source>
</evidence>
<dbReference type="GO" id="GO:0004497">
    <property type="term" value="F:monooxygenase activity"/>
    <property type="evidence" value="ECO:0007669"/>
    <property type="project" value="UniProtKB-KW"/>
</dbReference>
<dbReference type="GO" id="GO:0005506">
    <property type="term" value="F:iron ion binding"/>
    <property type="evidence" value="ECO:0007669"/>
    <property type="project" value="InterPro"/>
</dbReference>
<dbReference type="InterPro" id="IPR001128">
    <property type="entry name" value="Cyt_P450"/>
</dbReference>
<keyword evidence="6" id="KW-1185">Reference proteome</keyword>
<name>A0A518APV6_9BACT</name>
<evidence type="ECO:0000256" key="1">
    <source>
        <dbReference type="ARBA" id="ARBA00001971"/>
    </source>
</evidence>
<dbReference type="PANTHER" id="PTHR24305:SF166">
    <property type="entry name" value="CYTOCHROME P450 12A4, MITOCHONDRIAL-RELATED"/>
    <property type="match status" value="1"/>
</dbReference>
<keyword evidence="3 4" id="KW-0349">Heme</keyword>
<evidence type="ECO:0000256" key="4">
    <source>
        <dbReference type="RuleBase" id="RU000461"/>
    </source>
</evidence>
<dbReference type="PANTHER" id="PTHR24305">
    <property type="entry name" value="CYTOCHROME P450"/>
    <property type="match status" value="1"/>
</dbReference>
<gene>
    <name evidence="5" type="primary">ptlI</name>
    <name evidence="5" type="ORF">Pan181_29720</name>
</gene>
<keyword evidence="4" id="KW-0560">Oxidoreductase</keyword>
<dbReference type="PRINTS" id="PR00385">
    <property type="entry name" value="P450"/>
</dbReference>
<keyword evidence="3 4" id="KW-0479">Metal-binding</keyword>
<dbReference type="PRINTS" id="PR00463">
    <property type="entry name" value="EP450I"/>
</dbReference>
<reference evidence="5 6" key="1">
    <citation type="submission" date="2019-02" db="EMBL/GenBank/DDBJ databases">
        <title>Deep-cultivation of Planctomycetes and their phenomic and genomic characterization uncovers novel biology.</title>
        <authorList>
            <person name="Wiegand S."/>
            <person name="Jogler M."/>
            <person name="Boedeker C."/>
            <person name="Pinto D."/>
            <person name="Vollmers J."/>
            <person name="Rivas-Marin E."/>
            <person name="Kohn T."/>
            <person name="Peeters S.H."/>
            <person name="Heuer A."/>
            <person name="Rast P."/>
            <person name="Oberbeckmann S."/>
            <person name="Bunk B."/>
            <person name="Jeske O."/>
            <person name="Meyerdierks A."/>
            <person name="Storesund J.E."/>
            <person name="Kallscheuer N."/>
            <person name="Luecker S."/>
            <person name="Lage O.M."/>
            <person name="Pohl T."/>
            <person name="Merkel B.J."/>
            <person name="Hornburger P."/>
            <person name="Mueller R.-W."/>
            <person name="Bruemmer F."/>
            <person name="Labrenz M."/>
            <person name="Spormann A.M."/>
            <person name="Op den Camp H."/>
            <person name="Overmann J."/>
            <person name="Amann R."/>
            <person name="Jetten M.S.M."/>
            <person name="Mascher T."/>
            <person name="Medema M.H."/>
            <person name="Devos D.P."/>
            <person name="Kaster A.-K."/>
            <person name="Ovreas L."/>
            <person name="Rohde M."/>
            <person name="Galperin M.Y."/>
            <person name="Jogler C."/>
        </authorList>
    </citation>
    <scope>NUCLEOTIDE SEQUENCE [LARGE SCALE GENOMIC DNA]</scope>
    <source>
        <strain evidence="5 6">Pan181</strain>
    </source>
</reference>
<evidence type="ECO:0000313" key="5">
    <source>
        <dbReference type="EMBL" id="QDU56760.1"/>
    </source>
</evidence>
<dbReference type="OrthoDB" id="9789468at2"/>
<organism evidence="5 6">
    <name type="scientific">Aeoliella mucimassa</name>
    <dbReference type="NCBI Taxonomy" id="2527972"/>
    <lineage>
        <taxon>Bacteria</taxon>
        <taxon>Pseudomonadati</taxon>
        <taxon>Planctomycetota</taxon>
        <taxon>Planctomycetia</taxon>
        <taxon>Pirellulales</taxon>
        <taxon>Lacipirellulaceae</taxon>
        <taxon>Aeoliella</taxon>
    </lineage>
</organism>
<dbReference type="EMBL" id="CP036278">
    <property type="protein sequence ID" value="QDU56760.1"/>
    <property type="molecule type" value="Genomic_DNA"/>
</dbReference>
<keyword evidence="3 4" id="KW-0408">Iron</keyword>
<protein>
    <submittedName>
        <fullName evidence="5">Pentalenene oxygenase</fullName>
    </submittedName>
</protein>
<dbReference type="KEGG" id="amuc:Pan181_29720"/>
<dbReference type="Gene3D" id="1.10.630.10">
    <property type="entry name" value="Cytochrome P450"/>
    <property type="match status" value="1"/>
</dbReference>
<dbReference type="GO" id="GO:0020037">
    <property type="term" value="F:heme binding"/>
    <property type="evidence" value="ECO:0007669"/>
    <property type="project" value="InterPro"/>
</dbReference>
<evidence type="ECO:0000313" key="6">
    <source>
        <dbReference type="Proteomes" id="UP000315750"/>
    </source>
</evidence>
<dbReference type="SUPFAM" id="SSF48264">
    <property type="entry name" value="Cytochrome P450"/>
    <property type="match status" value="1"/>
</dbReference>
<dbReference type="PROSITE" id="PS00086">
    <property type="entry name" value="CYTOCHROME_P450"/>
    <property type="match status" value="1"/>
</dbReference>
<comment type="similarity">
    <text evidence="2 4">Belongs to the cytochrome P450 family.</text>
</comment>
<sequence>MSSAFGPMASQVSGPHVTQASFQEFSQDILHNLFELHARHGEIAAIEEGTQRIVFLFDPALNQQVLSDTSTFEARFFALRGPKTSSQRRVTSGLLAMNGDQHRRNRRMLKDVFSLQAIASYGDTVTHLIDRHMADWRVGQQTDLNEEMTRLMLSITSTILFGLENFDQAYELGELIAEWVAQNHKVGTGALVPSDSFSTGYETLLATAQKLEASVLQMIEQHRRQATVGKDILSILMASHDDEGGLSEEEFVGQTCVLFAAAHMTTAHSMTWMLTLLAQHPRVAQQLYDQINDDGTLVEPTNASELPLMERVIKESMRILPASAYSQRVAAQSVQVGPLHVSRGTPIVFTPLVTHRLEHLYAQPNVFDPDRWLTLKPKPYTYIPFGGGNRLCIGGPLALEIIRTAIPRFLSKYRFEIEANATVDAEVQSTMLQPSHGVPVTLHPADGRFTSVPLSGNLPELVEMPEPESLEVAPRKPR</sequence>
<evidence type="ECO:0000256" key="2">
    <source>
        <dbReference type="ARBA" id="ARBA00010617"/>
    </source>
</evidence>
<keyword evidence="4" id="KW-0503">Monooxygenase</keyword>
<comment type="cofactor">
    <cofactor evidence="1 3">
        <name>heme</name>
        <dbReference type="ChEBI" id="CHEBI:30413"/>
    </cofactor>
</comment>
<proteinExistence type="inferred from homology"/>
<dbReference type="Pfam" id="PF00067">
    <property type="entry name" value="p450"/>
    <property type="match status" value="1"/>
</dbReference>